<dbReference type="Proteomes" id="UP001597369">
    <property type="component" value="Unassembled WGS sequence"/>
</dbReference>
<keyword evidence="1" id="KW-0812">Transmembrane</keyword>
<feature type="transmembrane region" description="Helical" evidence="1">
    <location>
        <begin position="339"/>
        <end position="360"/>
    </location>
</feature>
<keyword evidence="3" id="KW-1185">Reference proteome</keyword>
<sequence length="430" mass="49127">MSVLVYLLNILLLAGLVWWLYRQPWVKELQPYFFPALVLKLLCGVLLGLLYFQYYGGAGDTVTYYKASLRLTAYAKNDFGNYVWLLLFNEFESEAFRATIPFSRLPDFSNSFYLIKLLSVLNLFTNGAYYLNTLYFSLFSFWGAGRLSAALATAFPSTKEAAVVAFLFFPSVVFWSAGLTKDAIMFGSMCWLVAFAVNRAHSKPVRVEEVLLLPLMLYLFVRIKIFYAALLLPLLLGYLVIMGLSKFVVALKQRTVQVAVFITAFTILVLVATQLRDFLSIEFIVEQVFFSYEDLLQRSLHGPHMVLSLKPTLASMVAHYPEALINAVFRPFMGESWEWLYIIMGLENLLLFILMALSLASLFRKAPVKVELLYVALLLFIFVLGGIIGLSTPNFGSLSRYRVVFLPFLVYLLLQNYYTQKLLNRLQRLP</sequence>
<proteinExistence type="predicted"/>
<comment type="caution">
    <text evidence="2">The sequence shown here is derived from an EMBL/GenBank/DDBJ whole genome shotgun (WGS) entry which is preliminary data.</text>
</comment>
<protein>
    <recommendedName>
        <fullName evidence="4">Glycosyltransferase RgtA/B/C/D-like domain-containing protein</fullName>
    </recommendedName>
</protein>
<accession>A0ABW4WS45</accession>
<feature type="transmembrane region" description="Helical" evidence="1">
    <location>
        <begin position="256"/>
        <end position="275"/>
    </location>
</feature>
<evidence type="ECO:0000256" key="1">
    <source>
        <dbReference type="SAM" id="Phobius"/>
    </source>
</evidence>
<name>A0ABW4WS45_9BACT</name>
<organism evidence="2 3">
    <name type="scientific">Pontibacter silvestris</name>
    <dbReference type="NCBI Taxonomy" id="2305183"/>
    <lineage>
        <taxon>Bacteria</taxon>
        <taxon>Pseudomonadati</taxon>
        <taxon>Bacteroidota</taxon>
        <taxon>Cytophagia</taxon>
        <taxon>Cytophagales</taxon>
        <taxon>Hymenobacteraceae</taxon>
        <taxon>Pontibacter</taxon>
    </lineage>
</organism>
<feature type="transmembrane region" description="Helical" evidence="1">
    <location>
        <begin position="221"/>
        <end position="244"/>
    </location>
</feature>
<feature type="transmembrane region" description="Helical" evidence="1">
    <location>
        <begin position="111"/>
        <end position="131"/>
    </location>
</feature>
<evidence type="ECO:0000313" key="2">
    <source>
        <dbReference type="EMBL" id="MFD2065498.1"/>
    </source>
</evidence>
<feature type="transmembrane region" description="Helical" evidence="1">
    <location>
        <begin position="372"/>
        <end position="392"/>
    </location>
</feature>
<dbReference type="EMBL" id="JBHUHV010000002">
    <property type="protein sequence ID" value="MFD2065498.1"/>
    <property type="molecule type" value="Genomic_DNA"/>
</dbReference>
<reference evidence="3" key="1">
    <citation type="journal article" date="2019" name="Int. J. Syst. Evol. Microbiol.">
        <title>The Global Catalogue of Microorganisms (GCM) 10K type strain sequencing project: providing services to taxonomists for standard genome sequencing and annotation.</title>
        <authorList>
            <consortium name="The Broad Institute Genomics Platform"/>
            <consortium name="The Broad Institute Genome Sequencing Center for Infectious Disease"/>
            <person name="Wu L."/>
            <person name="Ma J."/>
        </authorList>
    </citation>
    <scope>NUCLEOTIDE SEQUENCE [LARGE SCALE GENOMIC DNA]</scope>
    <source>
        <strain evidence="3">JCM 16545</strain>
    </source>
</reference>
<feature type="transmembrane region" description="Helical" evidence="1">
    <location>
        <begin position="6"/>
        <end position="21"/>
    </location>
</feature>
<keyword evidence="1" id="KW-1133">Transmembrane helix</keyword>
<feature type="transmembrane region" description="Helical" evidence="1">
    <location>
        <begin position="161"/>
        <end position="177"/>
    </location>
</feature>
<evidence type="ECO:0008006" key="4">
    <source>
        <dbReference type="Google" id="ProtNLM"/>
    </source>
</evidence>
<feature type="transmembrane region" description="Helical" evidence="1">
    <location>
        <begin position="398"/>
        <end position="418"/>
    </location>
</feature>
<dbReference type="RefSeq" id="WP_229959899.1">
    <property type="nucleotide sequence ID" value="NZ_JAJJWI010000006.1"/>
</dbReference>
<keyword evidence="1" id="KW-0472">Membrane</keyword>
<feature type="transmembrane region" description="Helical" evidence="1">
    <location>
        <begin position="33"/>
        <end position="54"/>
    </location>
</feature>
<evidence type="ECO:0000313" key="3">
    <source>
        <dbReference type="Proteomes" id="UP001597369"/>
    </source>
</evidence>
<gene>
    <name evidence="2" type="ORF">ACFSKU_01275</name>
</gene>